<comment type="caution">
    <text evidence="2">The sequence shown here is derived from an EMBL/GenBank/DDBJ whole genome shotgun (WGS) entry which is preliminary data.</text>
</comment>
<name>A0ABR3D0A1_NEUIN</name>
<evidence type="ECO:0000313" key="2">
    <source>
        <dbReference type="EMBL" id="KAL0466097.1"/>
    </source>
</evidence>
<feature type="transmembrane region" description="Helical" evidence="1">
    <location>
        <begin position="42"/>
        <end position="59"/>
    </location>
</feature>
<gene>
    <name evidence="2" type="ORF">QR685DRAFT_484104</name>
</gene>
<evidence type="ECO:0000256" key="1">
    <source>
        <dbReference type="SAM" id="Phobius"/>
    </source>
</evidence>
<keyword evidence="1" id="KW-0812">Transmembrane</keyword>
<protein>
    <submittedName>
        <fullName evidence="2">Uncharacterized protein</fullName>
    </submittedName>
</protein>
<keyword evidence="1" id="KW-0472">Membrane</keyword>
<evidence type="ECO:0000313" key="3">
    <source>
        <dbReference type="Proteomes" id="UP001451303"/>
    </source>
</evidence>
<dbReference type="Proteomes" id="UP001451303">
    <property type="component" value="Unassembled WGS sequence"/>
</dbReference>
<sequence>MPDPLQWSAFQGAQDAAQARQRDNHPGFDAQRERNLKEQMMKWLRVSSFLFFILLYYWMGVNVWYYGLDIIVPVLETTAKVCRSFQNLLEPVSFPHSNTCAVLADVCECTHTRLFGKTDHRNERRR</sequence>
<organism evidence="2 3">
    <name type="scientific">Neurospora intermedia</name>
    <dbReference type="NCBI Taxonomy" id="5142"/>
    <lineage>
        <taxon>Eukaryota</taxon>
        <taxon>Fungi</taxon>
        <taxon>Dikarya</taxon>
        <taxon>Ascomycota</taxon>
        <taxon>Pezizomycotina</taxon>
        <taxon>Sordariomycetes</taxon>
        <taxon>Sordariomycetidae</taxon>
        <taxon>Sordariales</taxon>
        <taxon>Sordariaceae</taxon>
        <taxon>Neurospora</taxon>
    </lineage>
</organism>
<keyword evidence="3" id="KW-1185">Reference proteome</keyword>
<accession>A0ABR3D0A1</accession>
<proteinExistence type="predicted"/>
<dbReference type="EMBL" id="JAVLET010000014">
    <property type="protein sequence ID" value="KAL0466097.1"/>
    <property type="molecule type" value="Genomic_DNA"/>
</dbReference>
<reference evidence="2 3" key="1">
    <citation type="submission" date="2023-09" db="EMBL/GenBank/DDBJ databases">
        <title>Multi-omics analysis of a traditional fermented food reveals byproduct-associated fungal strains for waste-to-food upcycling.</title>
        <authorList>
            <consortium name="Lawrence Berkeley National Laboratory"/>
            <person name="Rekdal V.M."/>
            <person name="Villalobos-Escobedo J.M."/>
            <person name="Rodriguez-Valeron N."/>
            <person name="Garcia M.O."/>
            <person name="Vasquez D.P."/>
            <person name="Damayanti I."/>
            <person name="Sorensen P.M."/>
            <person name="Baidoo E.E."/>
            <person name="De Carvalho A.C."/>
            <person name="Riley R."/>
            <person name="Lipzen A."/>
            <person name="He G."/>
            <person name="Yan M."/>
            <person name="Haridas S."/>
            <person name="Daum C."/>
            <person name="Yoshinaga Y."/>
            <person name="Ng V."/>
            <person name="Grigoriev I.V."/>
            <person name="Munk R."/>
            <person name="Nuraida L."/>
            <person name="Wijaya C.H."/>
            <person name="Morales P.-C."/>
            <person name="Keasling J.D."/>
        </authorList>
    </citation>
    <scope>NUCLEOTIDE SEQUENCE [LARGE SCALE GENOMIC DNA]</scope>
    <source>
        <strain evidence="2 3">FGSC 2613</strain>
    </source>
</reference>
<keyword evidence="1" id="KW-1133">Transmembrane helix</keyword>